<dbReference type="GO" id="GO:0015074">
    <property type="term" value="P:DNA integration"/>
    <property type="evidence" value="ECO:0007669"/>
    <property type="project" value="InterPro"/>
</dbReference>
<protein>
    <submittedName>
        <fullName evidence="8">Putative prophage phiRv2 integrase</fullName>
    </submittedName>
</protein>
<keyword evidence="2 4" id="KW-0238">DNA-binding</keyword>
<dbReference type="Pfam" id="PF26003">
    <property type="entry name" value="Integrase_N_phage"/>
    <property type="match status" value="1"/>
</dbReference>
<name>A0A8J3B9X6_9ACTN</name>
<dbReference type="GO" id="GO:0006310">
    <property type="term" value="P:DNA recombination"/>
    <property type="evidence" value="ECO:0007669"/>
    <property type="project" value="UniProtKB-KW"/>
</dbReference>
<evidence type="ECO:0000256" key="5">
    <source>
        <dbReference type="SAM" id="MobiDB-lite"/>
    </source>
</evidence>
<dbReference type="PROSITE" id="PS51900">
    <property type="entry name" value="CB"/>
    <property type="match status" value="1"/>
</dbReference>
<keyword evidence="3" id="KW-0233">DNA recombination</keyword>
<evidence type="ECO:0000256" key="1">
    <source>
        <dbReference type="ARBA" id="ARBA00008857"/>
    </source>
</evidence>
<dbReference type="Gene3D" id="1.10.443.10">
    <property type="entry name" value="Intergrase catalytic core"/>
    <property type="match status" value="1"/>
</dbReference>
<dbReference type="InterPro" id="IPR002104">
    <property type="entry name" value="Integrase_catalytic"/>
</dbReference>
<dbReference type="InterPro" id="IPR013762">
    <property type="entry name" value="Integrase-like_cat_sf"/>
</dbReference>
<sequence length="379" mass="42421">MSKKRRFGRVRQLPSGRWQARYPDPSGMDRPAPHTFATKRDADLWLTRVESDMIAGSWRDPDLGTEQLGGYLTDWIDHRPNLRPRTVDLYRWLNRKYIEPTLSGKMLKNITPGMVREWRANLLADGIAATMVAKAYRLLRAVLNTAVDDELIRRNPCRIPGAGTERPAERPTATVAQVLTLADTVPARFRALILLAAFTGLRYGELAALRRQDVGEDFDTIDVRATLVERSTGELLFGPPKTDAGVRRVTVPKAIRPDVSHHFENYVGDAADALVFTTITGAVLRRSGFQRSARWTQSVIDAGLPGFHFHDLRHTGNKLAAPGSSLADLMARMGHASTRAAMIYQHAAQEQDREIADRLSGHIKKERDRARNGHAQPRS</sequence>
<reference evidence="8" key="2">
    <citation type="submission" date="2020-09" db="EMBL/GenBank/DDBJ databases">
        <authorList>
            <person name="Sun Q."/>
            <person name="Ohkuma M."/>
        </authorList>
    </citation>
    <scope>NUCLEOTIDE SEQUENCE</scope>
    <source>
        <strain evidence="8">JCM 3090</strain>
    </source>
</reference>
<dbReference type="PANTHER" id="PTHR30349:SF64">
    <property type="entry name" value="PROPHAGE INTEGRASE INTD-RELATED"/>
    <property type="match status" value="1"/>
</dbReference>
<feature type="domain" description="Tyr recombinase" evidence="6">
    <location>
        <begin position="168"/>
        <end position="357"/>
    </location>
</feature>
<feature type="domain" description="Core-binding (CB)" evidence="7">
    <location>
        <begin position="66"/>
        <end position="147"/>
    </location>
</feature>
<evidence type="ECO:0000259" key="7">
    <source>
        <dbReference type="PROSITE" id="PS51900"/>
    </source>
</evidence>
<evidence type="ECO:0000256" key="4">
    <source>
        <dbReference type="PROSITE-ProRule" id="PRU01248"/>
    </source>
</evidence>
<dbReference type="InterPro" id="IPR058717">
    <property type="entry name" value="Phage_L5_Integrase_N"/>
</dbReference>
<dbReference type="AlphaFoldDB" id="A0A8J3B9X6"/>
<dbReference type="CDD" id="cd01189">
    <property type="entry name" value="INT_ICEBs1_C_like"/>
    <property type="match status" value="1"/>
</dbReference>
<proteinExistence type="inferred from homology"/>
<dbReference type="EMBL" id="BMQB01000003">
    <property type="protein sequence ID" value="GGJ88818.1"/>
    <property type="molecule type" value="Genomic_DNA"/>
</dbReference>
<comment type="similarity">
    <text evidence="1">Belongs to the 'phage' integrase family.</text>
</comment>
<evidence type="ECO:0000256" key="3">
    <source>
        <dbReference type="ARBA" id="ARBA00023172"/>
    </source>
</evidence>
<evidence type="ECO:0000256" key="2">
    <source>
        <dbReference type="ARBA" id="ARBA00023125"/>
    </source>
</evidence>
<evidence type="ECO:0000313" key="8">
    <source>
        <dbReference type="EMBL" id="GGJ88818.1"/>
    </source>
</evidence>
<dbReference type="InterPro" id="IPR044068">
    <property type="entry name" value="CB"/>
</dbReference>
<dbReference type="GO" id="GO:0003677">
    <property type="term" value="F:DNA binding"/>
    <property type="evidence" value="ECO:0007669"/>
    <property type="project" value="UniProtKB-UniRule"/>
</dbReference>
<comment type="caution">
    <text evidence="8">The sequence shown here is derived from an EMBL/GenBank/DDBJ whole genome shotgun (WGS) entry which is preliminary data.</text>
</comment>
<keyword evidence="9" id="KW-1185">Reference proteome</keyword>
<gene>
    <name evidence="8" type="ORF">GCM10010123_18030</name>
</gene>
<dbReference type="InterPro" id="IPR011010">
    <property type="entry name" value="DNA_brk_join_enz"/>
</dbReference>
<dbReference type="Gene3D" id="1.10.150.130">
    <property type="match status" value="1"/>
</dbReference>
<dbReference type="Proteomes" id="UP000649739">
    <property type="component" value="Unassembled WGS sequence"/>
</dbReference>
<dbReference type="SUPFAM" id="SSF56349">
    <property type="entry name" value="DNA breaking-rejoining enzymes"/>
    <property type="match status" value="1"/>
</dbReference>
<feature type="region of interest" description="Disordered" evidence="5">
    <location>
        <begin position="1"/>
        <end position="31"/>
    </location>
</feature>
<accession>A0A8J3B9X6</accession>
<evidence type="ECO:0000259" key="6">
    <source>
        <dbReference type="PROSITE" id="PS51898"/>
    </source>
</evidence>
<dbReference type="Pfam" id="PF00589">
    <property type="entry name" value="Phage_integrase"/>
    <property type="match status" value="1"/>
</dbReference>
<dbReference type="PROSITE" id="PS51898">
    <property type="entry name" value="TYR_RECOMBINASE"/>
    <property type="match status" value="1"/>
</dbReference>
<organism evidence="8 9">
    <name type="scientific">Pilimelia anulata</name>
    <dbReference type="NCBI Taxonomy" id="53371"/>
    <lineage>
        <taxon>Bacteria</taxon>
        <taxon>Bacillati</taxon>
        <taxon>Actinomycetota</taxon>
        <taxon>Actinomycetes</taxon>
        <taxon>Micromonosporales</taxon>
        <taxon>Micromonosporaceae</taxon>
        <taxon>Pilimelia</taxon>
    </lineage>
</organism>
<evidence type="ECO:0000313" key="9">
    <source>
        <dbReference type="Proteomes" id="UP000649739"/>
    </source>
</evidence>
<dbReference type="PANTHER" id="PTHR30349">
    <property type="entry name" value="PHAGE INTEGRASE-RELATED"/>
    <property type="match status" value="1"/>
</dbReference>
<dbReference type="InterPro" id="IPR010998">
    <property type="entry name" value="Integrase_recombinase_N"/>
</dbReference>
<reference evidence="8" key="1">
    <citation type="journal article" date="2014" name="Int. J. Syst. Evol. Microbiol.">
        <title>Complete genome sequence of Corynebacterium casei LMG S-19264T (=DSM 44701T), isolated from a smear-ripened cheese.</title>
        <authorList>
            <consortium name="US DOE Joint Genome Institute (JGI-PGF)"/>
            <person name="Walter F."/>
            <person name="Albersmeier A."/>
            <person name="Kalinowski J."/>
            <person name="Ruckert C."/>
        </authorList>
    </citation>
    <scope>NUCLEOTIDE SEQUENCE</scope>
    <source>
        <strain evidence="8">JCM 3090</strain>
    </source>
</reference>
<dbReference type="InterPro" id="IPR050090">
    <property type="entry name" value="Tyrosine_recombinase_XerCD"/>
</dbReference>